<gene>
    <name evidence="1" type="ORF">UFOVP449_143</name>
</gene>
<evidence type="ECO:0000313" key="1">
    <source>
        <dbReference type="EMBL" id="CAB4143256.1"/>
    </source>
</evidence>
<sequence>MKESNKIYCDVSRVSVREISSSVAKEIIVKKHYTHAWTACRYSLGIFYKTDEVNALGDNEKLIGCLVYGFPVGARAATSISELLTKDNVLELTRLYCDDGYGTNIESYALGQSFKWFRENDKAIKVLISYADNGQEHLGGIYQATNWIYQGMNTEIALMPNYGISLTKDPYEWIHSRTVYSMWGSANLEHLKREIGKQGYKQFWRREEPPKHRYVQIIVGDKKEKKSLLKSLKHAVKTYPKNSRDFNKEIECHETIPPEESLKVKFW</sequence>
<dbReference type="EMBL" id="LR796420">
    <property type="protein sequence ID" value="CAB4143256.1"/>
    <property type="molecule type" value="Genomic_DNA"/>
</dbReference>
<reference evidence="1" key="1">
    <citation type="submission" date="2020-04" db="EMBL/GenBank/DDBJ databases">
        <authorList>
            <person name="Chiriac C."/>
            <person name="Salcher M."/>
            <person name="Ghai R."/>
            <person name="Kavagutti S V."/>
        </authorList>
    </citation>
    <scope>NUCLEOTIDE SEQUENCE</scope>
</reference>
<dbReference type="InterPro" id="IPR057895">
    <property type="entry name" value="Mom"/>
</dbReference>
<protein>
    <submittedName>
        <fullName evidence="1">Uncharacterized protein</fullName>
    </submittedName>
</protein>
<dbReference type="Pfam" id="PF25680">
    <property type="entry name" value="Mom"/>
    <property type="match status" value="1"/>
</dbReference>
<proteinExistence type="predicted"/>
<accession>A0A6J5ME44</accession>
<name>A0A6J5ME44_9CAUD</name>
<organism evidence="1">
    <name type="scientific">uncultured Caudovirales phage</name>
    <dbReference type="NCBI Taxonomy" id="2100421"/>
    <lineage>
        <taxon>Viruses</taxon>
        <taxon>Duplodnaviria</taxon>
        <taxon>Heunggongvirae</taxon>
        <taxon>Uroviricota</taxon>
        <taxon>Caudoviricetes</taxon>
        <taxon>Peduoviridae</taxon>
        <taxon>Maltschvirus</taxon>
        <taxon>Maltschvirus maltsch</taxon>
    </lineage>
</organism>